<comment type="subcellular location">
    <subcellularLocation>
        <location evidence="1">Membrane</location>
        <topology evidence="1">Multi-pass membrane protein</topology>
    </subcellularLocation>
</comment>
<evidence type="ECO:0008006" key="8">
    <source>
        <dbReference type="Google" id="ProtNLM"/>
    </source>
</evidence>
<evidence type="ECO:0000256" key="4">
    <source>
        <dbReference type="ARBA" id="ARBA00023136"/>
    </source>
</evidence>
<sequence length="215" mass="23993">MAASIYMILGRIILLLEGEKYALVKQRWLTKLFVCGDLLSILLQGAGGGLMAAGESLLETGENVIIGGLFVQLVVFGGFMIVAGVFHYRMTKQPTTKASDPEIRWRMHIFTLYVTGGIIWGRSLFRVVEFIEGNDGHLMRSEGWVFGFDSVPMVIVVLWMNWFHPSEIGLLLRGEGPIKNGLELVKGNPIHRERSTTMESISSEYEMAGQASRRV</sequence>
<dbReference type="GO" id="GO:0016020">
    <property type="term" value="C:membrane"/>
    <property type="evidence" value="ECO:0007669"/>
    <property type="project" value="UniProtKB-SubCell"/>
</dbReference>
<accession>A0A428UIR0</accession>
<feature type="transmembrane region" description="Helical" evidence="5">
    <location>
        <begin position="64"/>
        <end position="86"/>
    </location>
</feature>
<gene>
    <name evidence="6" type="ORF">CDV31_005480</name>
</gene>
<dbReference type="AlphaFoldDB" id="A0A428UIR0"/>
<evidence type="ECO:0000256" key="2">
    <source>
        <dbReference type="ARBA" id="ARBA00022692"/>
    </source>
</evidence>
<dbReference type="Pfam" id="PF04479">
    <property type="entry name" value="RTA1"/>
    <property type="match status" value="1"/>
</dbReference>
<evidence type="ECO:0000256" key="3">
    <source>
        <dbReference type="ARBA" id="ARBA00022989"/>
    </source>
</evidence>
<dbReference type="Proteomes" id="UP000288429">
    <property type="component" value="Unassembled WGS sequence"/>
</dbReference>
<evidence type="ECO:0000313" key="7">
    <source>
        <dbReference type="Proteomes" id="UP000288429"/>
    </source>
</evidence>
<organism evidence="6 7">
    <name type="scientific">Fusarium ambrosium</name>
    <dbReference type="NCBI Taxonomy" id="131363"/>
    <lineage>
        <taxon>Eukaryota</taxon>
        <taxon>Fungi</taxon>
        <taxon>Dikarya</taxon>
        <taxon>Ascomycota</taxon>
        <taxon>Pezizomycotina</taxon>
        <taxon>Sordariomycetes</taxon>
        <taxon>Hypocreomycetidae</taxon>
        <taxon>Hypocreales</taxon>
        <taxon>Nectriaceae</taxon>
        <taxon>Fusarium</taxon>
        <taxon>Fusarium solani species complex</taxon>
    </lineage>
</organism>
<evidence type="ECO:0000256" key="5">
    <source>
        <dbReference type="SAM" id="Phobius"/>
    </source>
</evidence>
<feature type="transmembrane region" description="Helical" evidence="5">
    <location>
        <begin position="32"/>
        <end position="52"/>
    </location>
</feature>
<keyword evidence="7" id="KW-1185">Reference proteome</keyword>
<dbReference type="PANTHER" id="PTHR31465">
    <property type="entry name" value="PROTEIN RTA1-RELATED"/>
    <property type="match status" value="1"/>
</dbReference>
<reference evidence="6 7" key="1">
    <citation type="submission" date="2017-06" db="EMBL/GenBank/DDBJ databases">
        <title>Cmopartive genomic analysis of Ambrosia Fusariam Clade fungi.</title>
        <authorList>
            <person name="Stajich J.E."/>
            <person name="Carrillo J."/>
            <person name="Kijimoto T."/>
            <person name="Eskalen A."/>
            <person name="O'Donnell K."/>
            <person name="Kasson M."/>
        </authorList>
    </citation>
    <scope>NUCLEOTIDE SEQUENCE [LARGE SCALE GENOMIC DNA]</scope>
    <source>
        <strain evidence="6 7">NRRL 20438</strain>
    </source>
</reference>
<protein>
    <recommendedName>
        <fullName evidence="8">Protein RTM1</fullName>
    </recommendedName>
</protein>
<keyword evidence="2 5" id="KW-0812">Transmembrane</keyword>
<dbReference type="EMBL" id="NIZV01000057">
    <property type="protein sequence ID" value="RSM14144.1"/>
    <property type="molecule type" value="Genomic_DNA"/>
</dbReference>
<evidence type="ECO:0000256" key="1">
    <source>
        <dbReference type="ARBA" id="ARBA00004141"/>
    </source>
</evidence>
<dbReference type="PANTHER" id="PTHR31465:SF1">
    <property type="entry name" value="PROTEIN RTA1-RELATED"/>
    <property type="match status" value="1"/>
</dbReference>
<evidence type="ECO:0000313" key="6">
    <source>
        <dbReference type="EMBL" id="RSM14144.1"/>
    </source>
</evidence>
<comment type="caution">
    <text evidence="6">The sequence shown here is derived from an EMBL/GenBank/DDBJ whole genome shotgun (WGS) entry which is preliminary data.</text>
</comment>
<feature type="transmembrane region" description="Helical" evidence="5">
    <location>
        <begin position="107"/>
        <end position="125"/>
    </location>
</feature>
<proteinExistence type="predicted"/>
<feature type="transmembrane region" description="Helical" evidence="5">
    <location>
        <begin position="145"/>
        <end position="163"/>
    </location>
</feature>
<name>A0A428UIR0_9HYPO</name>
<keyword evidence="4 5" id="KW-0472">Membrane</keyword>
<dbReference type="InterPro" id="IPR007568">
    <property type="entry name" value="RTA1"/>
</dbReference>
<keyword evidence="3 5" id="KW-1133">Transmembrane helix</keyword>